<feature type="binding site" evidence="8">
    <location>
        <begin position="112"/>
        <end position="115"/>
    </location>
    <ligand>
        <name>(6S)-5,6,7,8-tetrahydrofolate</name>
        <dbReference type="ChEBI" id="CHEBI:57453"/>
    </ligand>
</feature>
<dbReference type="Gene3D" id="3.10.25.10">
    <property type="entry name" value="Formyl transferase, C-terminal domain"/>
    <property type="match status" value="1"/>
</dbReference>
<dbReference type="OrthoDB" id="9802815at2"/>
<feature type="domain" description="Formyl transferase C-terminal" evidence="10">
    <location>
        <begin position="206"/>
        <end position="306"/>
    </location>
</feature>
<dbReference type="InterPro" id="IPR041711">
    <property type="entry name" value="Met-tRNA-FMT_N"/>
</dbReference>
<reference evidence="12 14" key="3">
    <citation type="submission" date="2017-12" db="EMBL/GenBank/DDBJ databases">
        <title>Phylogenetic diversity of female urinary microbiome.</title>
        <authorList>
            <person name="Thomas-White K."/>
            <person name="Wolfe A.J."/>
        </authorList>
    </citation>
    <scope>NUCLEOTIDE SEQUENCE [LARGE SCALE GENOMIC DNA]</scope>
    <source>
        <strain evidence="12 14">UMB0139</strain>
    </source>
</reference>
<dbReference type="InterPro" id="IPR037022">
    <property type="entry name" value="Formyl_trans_C_sf"/>
</dbReference>
<dbReference type="HAMAP" id="MF_00182">
    <property type="entry name" value="Formyl_trans"/>
    <property type="match status" value="1"/>
</dbReference>
<comment type="function">
    <text evidence="1 8">Attaches a formyl group to the free amino group of methionyl-tRNA(fMet). The formyl group appears to play a dual role in the initiator identity of N-formylmethionyl-tRNA by promoting its recognition by IF2 and preventing the misappropriation of this tRNA by the elongation apparatus.</text>
</comment>
<dbReference type="SUPFAM" id="SSF50486">
    <property type="entry name" value="FMT C-terminal domain-like"/>
    <property type="match status" value="1"/>
</dbReference>
<organism evidence="11 13">
    <name type="scientific">Aerococcus sanguinicola</name>
    <dbReference type="NCBI Taxonomy" id="119206"/>
    <lineage>
        <taxon>Bacteria</taxon>
        <taxon>Bacillati</taxon>
        <taxon>Bacillota</taxon>
        <taxon>Bacilli</taxon>
        <taxon>Lactobacillales</taxon>
        <taxon>Aerococcaceae</taxon>
        <taxon>Aerococcus</taxon>
    </lineage>
</organism>
<keyword evidence="6 8" id="KW-0648">Protein biosynthesis</keyword>
<accession>A0A120I925</accession>
<dbReference type="KEGG" id="asan:AWM72_01850"/>
<dbReference type="Gene3D" id="3.40.50.170">
    <property type="entry name" value="Formyl transferase, N-terminal domain"/>
    <property type="match status" value="1"/>
</dbReference>
<dbReference type="GO" id="GO:0005829">
    <property type="term" value="C:cytosol"/>
    <property type="evidence" value="ECO:0007669"/>
    <property type="project" value="TreeGrafter"/>
</dbReference>
<evidence type="ECO:0000256" key="4">
    <source>
        <dbReference type="ARBA" id="ARBA00016014"/>
    </source>
</evidence>
<dbReference type="EMBL" id="PKGY01000003">
    <property type="protein sequence ID" value="PKZ21693.1"/>
    <property type="molecule type" value="Genomic_DNA"/>
</dbReference>
<dbReference type="GO" id="GO:0004479">
    <property type="term" value="F:methionyl-tRNA formyltransferase activity"/>
    <property type="evidence" value="ECO:0007669"/>
    <property type="project" value="UniProtKB-UniRule"/>
</dbReference>
<dbReference type="InterPro" id="IPR011034">
    <property type="entry name" value="Formyl_transferase-like_C_sf"/>
</dbReference>
<dbReference type="CDD" id="cd08646">
    <property type="entry name" value="FMT_core_Met-tRNA-FMT_N"/>
    <property type="match status" value="1"/>
</dbReference>
<evidence type="ECO:0000259" key="9">
    <source>
        <dbReference type="Pfam" id="PF00551"/>
    </source>
</evidence>
<comment type="catalytic activity">
    <reaction evidence="7 8">
        <text>L-methionyl-tRNA(fMet) + (6R)-10-formyltetrahydrofolate = N-formyl-L-methionyl-tRNA(fMet) + (6S)-5,6,7,8-tetrahydrofolate + H(+)</text>
        <dbReference type="Rhea" id="RHEA:24380"/>
        <dbReference type="Rhea" id="RHEA-COMP:9952"/>
        <dbReference type="Rhea" id="RHEA-COMP:9953"/>
        <dbReference type="ChEBI" id="CHEBI:15378"/>
        <dbReference type="ChEBI" id="CHEBI:57453"/>
        <dbReference type="ChEBI" id="CHEBI:78530"/>
        <dbReference type="ChEBI" id="CHEBI:78844"/>
        <dbReference type="ChEBI" id="CHEBI:195366"/>
        <dbReference type="EC" id="2.1.2.9"/>
    </reaction>
</comment>
<reference evidence="13" key="2">
    <citation type="submission" date="2016-01" db="EMBL/GenBank/DDBJ databases">
        <title>Six Aerococcus type strain genome sequencing and assembly using PacBio and Illumina Hiseq.</title>
        <authorList>
            <person name="Carkaci D."/>
            <person name="Dargis R."/>
            <person name="Nielsen X.C."/>
            <person name="Skovgaard O."/>
            <person name="Fuursted K."/>
            <person name="Christensen J.J."/>
        </authorList>
    </citation>
    <scope>NUCLEOTIDE SEQUENCE [LARGE SCALE GENOMIC DNA]</scope>
    <source>
        <strain evidence="13">CCUG43001</strain>
    </source>
</reference>
<evidence type="ECO:0000256" key="3">
    <source>
        <dbReference type="ARBA" id="ARBA00012261"/>
    </source>
</evidence>
<dbReference type="Pfam" id="PF00551">
    <property type="entry name" value="Formyl_trans_N"/>
    <property type="match status" value="1"/>
</dbReference>
<dbReference type="FunFam" id="3.40.50.12230:FF:000001">
    <property type="entry name" value="Methionyl-tRNA formyltransferase"/>
    <property type="match status" value="1"/>
</dbReference>
<evidence type="ECO:0000259" key="10">
    <source>
        <dbReference type="Pfam" id="PF02911"/>
    </source>
</evidence>
<keyword evidence="13" id="KW-1185">Reference proteome</keyword>
<keyword evidence="5 8" id="KW-0808">Transferase</keyword>
<reference evidence="11 13" key="1">
    <citation type="journal article" date="2016" name="Genome Announc.">
        <title>Complete Genome Sequences of Aerococcus christensenii CCUG 28831T, Aerococcus sanguinicola CCUG 43001T, Aerococcus urinae CCUG 36881T, Aerococcus urinaeequi CCUG 28094T, Aerococcus urinaehominis CCUG 42038 BT, and Aerococcus viridans CCUG 4311T.</title>
        <authorList>
            <person name="Carkaci D."/>
            <person name="Dargis R."/>
            <person name="Nielsen X.C."/>
            <person name="Skovgaard O."/>
            <person name="Fuursted K."/>
            <person name="Christensen J.J."/>
        </authorList>
    </citation>
    <scope>NUCLEOTIDE SEQUENCE [LARGE SCALE GENOMIC DNA]</scope>
    <source>
        <strain evidence="11 13">CCUG43001</strain>
    </source>
</reference>
<dbReference type="PANTHER" id="PTHR11138">
    <property type="entry name" value="METHIONYL-TRNA FORMYLTRANSFERASE"/>
    <property type="match status" value="1"/>
</dbReference>
<gene>
    <name evidence="8" type="primary">fmt</name>
    <name evidence="11" type="ORF">AWM72_01850</name>
    <name evidence="12" type="ORF">CYJ28_07250</name>
</gene>
<evidence type="ECO:0000256" key="8">
    <source>
        <dbReference type="HAMAP-Rule" id="MF_00182"/>
    </source>
</evidence>
<dbReference type="GeneID" id="92902814"/>
<dbReference type="PANTHER" id="PTHR11138:SF5">
    <property type="entry name" value="METHIONYL-TRNA FORMYLTRANSFERASE, MITOCHONDRIAL"/>
    <property type="match status" value="1"/>
</dbReference>
<evidence type="ECO:0000313" key="13">
    <source>
        <dbReference type="Proteomes" id="UP000069912"/>
    </source>
</evidence>
<evidence type="ECO:0000256" key="7">
    <source>
        <dbReference type="ARBA" id="ARBA00048558"/>
    </source>
</evidence>
<evidence type="ECO:0000256" key="2">
    <source>
        <dbReference type="ARBA" id="ARBA00010699"/>
    </source>
</evidence>
<dbReference type="Pfam" id="PF02911">
    <property type="entry name" value="Formyl_trans_C"/>
    <property type="match status" value="1"/>
</dbReference>
<feature type="domain" description="Formyl transferase N-terminal" evidence="9">
    <location>
        <begin position="3"/>
        <end position="181"/>
    </location>
</feature>
<comment type="similarity">
    <text evidence="2 8">Belongs to the Fmt family.</text>
</comment>
<evidence type="ECO:0000256" key="5">
    <source>
        <dbReference type="ARBA" id="ARBA00022679"/>
    </source>
</evidence>
<dbReference type="InterPro" id="IPR002376">
    <property type="entry name" value="Formyl_transf_N"/>
</dbReference>
<evidence type="ECO:0000256" key="1">
    <source>
        <dbReference type="ARBA" id="ARBA00002606"/>
    </source>
</evidence>
<dbReference type="InterPro" id="IPR044135">
    <property type="entry name" value="Met-tRNA-FMT_C"/>
</dbReference>
<dbReference type="RefSeq" id="WP_067972302.1">
    <property type="nucleotide sequence ID" value="NZ_CAJHKM010000006.1"/>
</dbReference>
<dbReference type="Proteomes" id="UP000069912">
    <property type="component" value="Chromosome"/>
</dbReference>
<dbReference type="Proteomes" id="UP000234239">
    <property type="component" value="Unassembled WGS sequence"/>
</dbReference>
<dbReference type="CDD" id="cd08704">
    <property type="entry name" value="Met_tRNA_FMT_C"/>
    <property type="match status" value="1"/>
</dbReference>
<dbReference type="NCBIfam" id="TIGR00460">
    <property type="entry name" value="fmt"/>
    <property type="match status" value="1"/>
</dbReference>
<protein>
    <recommendedName>
        <fullName evidence="4 8">Methionyl-tRNA formyltransferase</fullName>
        <ecNumber evidence="3 8">2.1.2.9</ecNumber>
    </recommendedName>
</protein>
<dbReference type="SUPFAM" id="SSF53328">
    <property type="entry name" value="Formyltransferase"/>
    <property type="match status" value="1"/>
</dbReference>
<dbReference type="InterPro" id="IPR005793">
    <property type="entry name" value="Formyl_trans_C"/>
</dbReference>
<dbReference type="InterPro" id="IPR036477">
    <property type="entry name" value="Formyl_transf_N_sf"/>
</dbReference>
<proteinExistence type="inferred from homology"/>
<evidence type="ECO:0000313" key="11">
    <source>
        <dbReference type="EMBL" id="AMB93579.1"/>
    </source>
</evidence>
<sequence>MKNIVFMGTPDFAVKSLQALLDQPDYQVVAVVTQPDRPVGRKRRLTPTPVKEVALAHELKIFQPEHIASDQEIADFFDQAEVDLLVTAAYGQFLPQSLLEAPKYGAVNVHASLLPKYRGGSPIHYAIWKGDQETGVSLMRMVPAMDAGPILAQAKAPIDDQVTVAEMFDRLADLGAELLIDKLPALFAGDLQAVPQDEDQATYAPNIKKAEERIDWTEPAQAIHNKIRAFNSWPGAYALYEDQRWKFWRTEVLADQTTDKAPGTVVGIKKKPAQFLIAAGDGKVLNVLEIQPNGKKQMDSASFINGGAGHIDVNDRFE</sequence>
<dbReference type="EMBL" id="CP014160">
    <property type="protein sequence ID" value="AMB93579.1"/>
    <property type="molecule type" value="Genomic_DNA"/>
</dbReference>
<dbReference type="InterPro" id="IPR005794">
    <property type="entry name" value="Fmt"/>
</dbReference>
<evidence type="ECO:0000313" key="12">
    <source>
        <dbReference type="EMBL" id="PKZ21693.1"/>
    </source>
</evidence>
<dbReference type="EC" id="2.1.2.9" evidence="3 8"/>
<name>A0A120I925_9LACT</name>
<evidence type="ECO:0000256" key="6">
    <source>
        <dbReference type="ARBA" id="ARBA00022917"/>
    </source>
</evidence>
<evidence type="ECO:0000313" key="14">
    <source>
        <dbReference type="Proteomes" id="UP000234239"/>
    </source>
</evidence>
<dbReference type="AlphaFoldDB" id="A0A120I925"/>